<dbReference type="AlphaFoldDB" id="A0A085MU57"/>
<keyword evidence="6" id="KW-0862">Zinc</keyword>
<evidence type="ECO:0000256" key="1">
    <source>
        <dbReference type="ARBA" id="ARBA00004123"/>
    </source>
</evidence>
<dbReference type="GO" id="GO:0008270">
    <property type="term" value="F:zinc ion binding"/>
    <property type="evidence" value="ECO:0007669"/>
    <property type="project" value="UniProtKB-KW"/>
</dbReference>
<evidence type="ECO:0000313" key="11">
    <source>
        <dbReference type="EMBL" id="KFD60753.1"/>
    </source>
</evidence>
<dbReference type="Pfam" id="PF00628">
    <property type="entry name" value="PHD"/>
    <property type="match status" value="1"/>
</dbReference>
<accession>A0A085MU57</accession>
<evidence type="ECO:0000256" key="5">
    <source>
        <dbReference type="ARBA" id="ARBA00022771"/>
    </source>
</evidence>
<evidence type="ECO:0000256" key="8">
    <source>
        <dbReference type="PROSITE-ProRule" id="PRU00146"/>
    </source>
</evidence>
<evidence type="ECO:0000256" key="2">
    <source>
        <dbReference type="ARBA" id="ARBA00006009"/>
    </source>
</evidence>
<gene>
    <name evidence="11" type="ORF">M514_12635</name>
</gene>
<evidence type="ECO:0000256" key="6">
    <source>
        <dbReference type="ARBA" id="ARBA00022833"/>
    </source>
</evidence>
<feature type="region of interest" description="Disordered" evidence="9">
    <location>
        <begin position="317"/>
        <end position="339"/>
    </location>
</feature>
<dbReference type="InterPro" id="IPR019787">
    <property type="entry name" value="Znf_PHD-finger"/>
</dbReference>
<dbReference type="InterPro" id="IPR039054">
    <property type="entry name" value="Int12_PHD"/>
</dbReference>
<reference evidence="11" key="1">
    <citation type="journal article" date="2014" name="Nat. Genet.">
        <title>Genome and transcriptome of the porcine whipworm Trichuris suis.</title>
        <authorList>
            <person name="Jex A.R."/>
            <person name="Nejsum P."/>
            <person name="Schwarz E.M."/>
            <person name="Hu L."/>
            <person name="Young N.D."/>
            <person name="Hall R.S."/>
            <person name="Korhonen P.K."/>
            <person name="Liao S."/>
            <person name="Thamsborg S."/>
            <person name="Xia J."/>
            <person name="Xu P."/>
            <person name="Wang S."/>
            <person name="Scheerlinck J.P."/>
            <person name="Hofmann A."/>
            <person name="Sternberg P.W."/>
            <person name="Wang J."/>
            <person name="Gasser R.B."/>
        </authorList>
    </citation>
    <scope>NUCLEOTIDE SEQUENCE [LARGE SCALE GENOMIC DNA]</scope>
    <source>
        <strain evidence="11">DCEP-RM93F</strain>
    </source>
</reference>
<dbReference type="GO" id="GO:0032039">
    <property type="term" value="C:integrator complex"/>
    <property type="evidence" value="ECO:0007669"/>
    <property type="project" value="TreeGrafter"/>
</dbReference>
<dbReference type="SUPFAM" id="SSF57903">
    <property type="entry name" value="FYVE/PHD zinc finger"/>
    <property type="match status" value="1"/>
</dbReference>
<dbReference type="PANTHER" id="PTHR13415">
    <property type="entry name" value="NUCLEAR FACTOR-RELATED"/>
    <property type="match status" value="1"/>
</dbReference>
<dbReference type="EMBL" id="KL367650">
    <property type="protein sequence ID" value="KFD60753.1"/>
    <property type="molecule type" value="Genomic_DNA"/>
</dbReference>
<protein>
    <recommendedName>
        <fullName evidence="3">Integrator complex subunit 12</fullName>
    </recommendedName>
</protein>
<comment type="similarity">
    <text evidence="2">Belongs to the Integrator subunit 12 family.</text>
</comment>
<keyword evidence="5 8" id="KW-0863">Zinc-finger</keyword>
<dbReference type="InterPro" id="IPR013083">
    <property type="entry name" value="Znf_RING/FYVE/PHD"/>
</dbReference>
<dbReference type="InterPro" id="IPR001965">
    <property type="entry name" value="Znf_PHD"/>
</dbReference>
<evidence type="ECO:0000259" key="10">
    <source>
        <dbReference type="PROSITE" id="PS50016"/>
    </source>
</evidence>
<evidence type="ECO:0000256" key="9">
    <source>
        <dbReference type="SAM" id="MobiDB-lite"/>
    </source>
</evidence>
<name>A0A085MU57_9BILA</name>
<sequence>MSTPRAVNLSMQEVGAESLTRSPVIIGGESQTVEMDENRSIATLIPLIPQYIQTGSTIMSDEWPGRWALPDEDYTHLPVNPRLQQLQQQPATYNFIRAVMGILMDFGDAYYKRLMTLLQSNENSATGDLWKVVDEVAAFYQREGVTEYWISPVEEEANTFQGPIWKQEKSTFPLKKRPDESASNVAQRVLGSESQEKNVMTVDSESNNSADFSKRKRPSKLTVAGFQGKKSLGNDLLPPTGRIGQEGIACVVCKKLGFTNGNSVIECQECHDMYHQKCHTPNISQNQVDPRSVWYCTKCSKLMRKIAAKAQATTPPSVSVPEKLSAIGKNPPSLKSPAADNPLGKMFSRFEATGAFGYSSATAVSTPKPLHAISDLAANFFAKYQAKSKNQAKLCASSMKTSAANDQPSNSSSTSAGRLFEMDAALEGPPPMSFVRCDSTDERGRPTRVAALQVVGGFRQRCGSPAMKLLSHASPDQEEPGHILRKYTAAGRKASKIQTVVLRESLAMGLMNEGLSVNLMWSCHWPFAFEAENGTREVTRAVLKVIKTVMP</sequence>
<dbReference type="PROSITE" id="PS50016">
    <property type="entry name" value="ZF_PHD_2"/>
    <property type="match status" value="1"/>
</dbReference>
<dbReference type="SMART" id="SM00249">
    <property type="entry name" value="PHD"/>
    <property type="match status" value="1"/>
</dbReference>
<dbReference type="InterPro" id="IPR051776">
    <property type="entry name" value="Integrator_subunit_12"/>
</dbReference>
<proteinExistence type="inferred from homology"/>
<feature type="domain" description="PHD-type" evidence="10">
    <location>
        <begin position="247"/>
        <end position="302"/>
    </location>
</feature>
<dbReference type="InterPro" id="IPR019786">
    <property type="entry name" value="Zinc_finger_PHD-type_CS"/>
</dbReference>
<evidence type="ECO:0000256" key="3">
    <source>
        <dbReference type="ARBA" id="ARBA00016814"/>
    </source>
</evidence>
<evidence type="ECO:0000256" key="4">
    <source>
        <dbReference type="ARBA" id="ARBA00022723"/>
    </source>
</evidence>
<dbReference type="PANTHER" id="PTHR13415:SF2">
    <property type="entry name" value="INTEGRATOR COMPLEX SUBUNIT 12"/>
    <property type="match status" value="1"/>
</dbReference>
<comment type="subcellular location">
    <subcellularLocation>
        <location evidence="1">Nucleus</location>
    </subcellularLocation>
</comment>
<dbReference type="PROSITE" id="PS01359">
    <property type="entry name" value="ZF_PHD_1"/>
    <property type="match status" value="1"/>
</dbReference>
<evidence type="ECO:0000256" key="7">
    <source>
        <dbReference type="ARBA" id="ARBA00023242"/>
    </source>
</evidence>
<dbReference type="CDD" id="cd15501">
    <property type="entry name" value="PHD_Int12"/>
    <property type="match status" value="1"/>
</dbReference>
<keyword evidence="7" id="KW-0539">Nucleus</keyword>
<dbReference type="Proteomes" id="UP000030758">
    <property type="component" value="Unassembled WGS sequence"/>
</dbReference>
<feature type="compositionally biased region" description="Polar residues" evidence="9">
    <location>
        <begin position="197"/>
        <end position="211"/>
    </location>
</feature>
<organism evidence="11">
    <name type="scientific">Trichuris suis</name>
    <name type="common">pig whipworm</name>
    <dbReference type="NCBI Taxonomy" id="68888"/>
    <lineage>
        <taxon>Eukaryota</taxon>
        <taxon>Metazoa</taxon>
        <taxon>Ecdysozoa</taxon>
        <taxon>Nematoda</taxon>
        <taxon>Enoplea</taxon>
        <taxon>Dorylaimia</taxon>
        <taxon>Trichinellida</taxon>
        <taxon>Trichuridae</taxon>
        <taxon>Trichuris</taxon>
    </lineage>
</organism>
<dbReference type="InterPro" id="IPR011011">
    <property type="entry name" value="Znf_FYVE_PHD"/>
</dbReference>
<feature type="region of interest" description="Disordered" evidence="9">
    <location>
        <begin position="188"/>
        <end position="214"/>
    </location>
</feature>
<keyword evidence="4" id="KW-0479">Metal-binding</keyword>
<dbReference type="Gene3D" id="3.30.40.10">
    <property type="entry name" value="Zinc/RING finger domain, C3HC4 (zinc finger)"/>
    <property type="match status" value="1"/>
</dbReference>
<dbReference type="GO" id="GO:0034472">
    <property type="term" value="P:snRNA 3'-end processing"/>
    <property type="evidence" value="ECO:0007669"/>
    <property type="project" value="TreeGrafter"/>
</dbReference>